<dbReference type="PANTHER" id="PTHR24353">
    <property type="entry name" value="CYCLIC NUCLEOTIDE-DEPENDENT PROTEIN KINASE"/>
    <property type="match status" value="1"/>
</dbReference>
<evidence type="ECO:0000256" key="3">
    <source>
        <dbReference type="ARBA" id="ARBA00022741"/>
    </source>
</evidence>
<evidence type="ECO:0000256" key="7">
    <source>
        <dbReference type="RuleBase" id="RU000304"/>
    </source>
</evidence>
<comment type="similarity">
    <text evidence="7">Belongs to the protein kinase superfamily.</text>
</comment>
<keyword evidence="1 7" id="KW-0723">Serine/threonine-protein kinase</keyword>
<dbReference type="Pfam" id="PF00069">
    <property type="entry name" value="Pkinase"/>
    <property type="match status" value="1"/>
</dbReference>
<accession>A0A9Q0L7F0</accession>
<feature type="domain" description="Protein kinase" evidence="8">
    <location>
        <begin position="25"/>
        <end position="279"/>
    </location>
</feature>
<proteinExistence type="inferred from homology"/>
<dbReference type="Gene3D" id="1.10.510.10">
    <property type="entry name" value="Transferase(Phosphotransferase) domain 1"/>
    <property type="match status" value="1"/>
</dbReference>
<evidence type="ECO:0000313" key="10">
    <source>
        <dbReference type="EMBL" id="KAJ5067742.1"/>
    </source>
</evidence>
<feature type="domain" description="AGC-kinase C-terminal" evidence="9">
    <location>
        <begin position="280"/>
        <end position="348"/>
    </location>
</feature>
<dbReference type="InterPro" id="IPR045270">
    <property type="entry name" value="STKc_AGC"/>
</dbReference>
<dbReference type="AlphaFoldDB" id="A0A9Q0L7F0"/>
<dbReference type="OrthoDB" id="63267at2759"/>
<dbReference type="CDD" id="cd05123">
    <property type="entry name" value="STKc_AGC"/>
    <property type="match status" value="1"/>
</dbReference>
<dbReference type="FunFam" id="1.10.510.10:FF:000008">
    <property type="entry name" value="Non-specific serine/threonine protein kinase"/>
    <property type="match status" value="1"/>
</dbReference>
<protein>
    <submittedName>
        <fullName evidence="10">Non-specific serine/threonine protein kinase</fullName>
    </submittedName>
</protein>
<evidence type="ECO:0000259" key="9">
    <source>
        <dbReference type="PROSITE" id="PS51285"/>
    </source>
</evidence>
<gene>
    <name evidence="10" type="ORF">M0811_02932</name>
</gene>
<evidence type="ECO:0000256" key="2">
    <source>
        <dbReference type="ARBA" id="ARBA00022679"/>
    </source>
</evidence>
<dbReference type="FunFam" id="3.30.200.20:FF:000042">
    <property type="entry name" value="Aurora kinase A"/>
    <property type="match status" value="1"/>
</dbReference>
<dbReference type="GO" id="GO:0005524">
    <property type="term" value="F:ATP binding"/>
    <property type="evidence" value="ECO:0007669"/>
    <property type="project" value="UniProtKB-UniRule"/>
</dbReference>
<dbReference type="SUPFAM" id="SSF56112">
    <property type="entry name" value="Protein kinase-like (PK-like)"/>
    <property type="match status" value="1"/>
</dbReference>
<keyword evidence="5 6" id="KW-0067">ATP-binding</keyword>
<dbReference type="InterPro" id="IPR000719">
    <property type="entry name" value="Prot_kinase_dom"/>
</dbReference>
<dbReference type="PROSITE" id="PS00107">
    <property type="entry name" value="PROTEIN_KINASE_ATP"/>
    <property type="match status" value="1"/>
</dbReference>
<dbReference type="Proteomes" id="UP001149090">
    <property type="component" value="Unassembled WGS sequence"/>
</dbReference>
<sequence>MGCRLSKKTKIPQKNKIKQITINDFNIKKKIGVGKFGSVYLVEKKDIKKEFAMKILNKKKLIQESQVNHANLENKILSNLNHPFVVKLECSFQTNNDLFLIMQYISGGELYHQMNFIDFFSEDQIRLISAEIILALEYIHSKGIIYRDLKPENVLLDNSGHIYLIDFGFAKEKNSKSNTFCGTIEYMAPEMLLGKEQGFQIDFWSLGCLIYELIHKTPPFYSDNQDNIFKKILKGKFSFSSPASNELKSLIENLLIIDPDKRLSFSENYQKNIKNHPFFEGLDWNKVYHKKYQSQIKPFNEENDLDIDISFPNQIFKDEKNLQNDLQNDFLLFPEFSYSINDNNFQNSLSN</sequence>
<dbReference type="PROSITE" id="PS00108">
    <property type="entry name" value="PROTEIN_KINASE_ST"/>
    <property type="match status" value="1"/>
</dbReference>
<organism evidence="10 11">
    <name type="scientific">Anaeramoeba ignava</name>
    <name type="common">Anaerobic marine amoeba</name>
    <dbReference type="NCBI Taxonomy" id="1746090"/>
    <lineage>
        <taxon>Eukaryota</taxon>
        <taxon>Metamonada</taxon>
        <taxon>Anaeramoebidae</taxon>
        <taxon>Anaeramoeba</taxon>
    </lineage>
</organism>
<evidence type="ECO:0000256" key="6">
    <source>
        <dbReference type="PROSITE-ProRule" id="PRU10141"/>
    </source>
</evidence>
<dbReference type="InterPro" id="IPR011009">
    <property type="entry name" value="Kinase-like_dom_sf"/>
</dbReference>
<evidence type="ECO:0000256" key="4">
    <source>
        <dbReference type="ARBA" id="ARBA00022777"/>
    </source>
</evidence>
<evidence type="ECO:0000259" key="8">
    <source>
        <dbReference type="PROSITE" id="PS50011"/>
    </source>
</evidence>
<keyword evidence="3 6" id="KW-0547">Nucleotide-binding</keyword>
<dbReference type="InterPro" id="IPR008271">
    <property type="entry name" value="Ser/Thr_kinase_AS"/>
</dbReference>
<comment type="caution">
    <text evidence="10">The sequence shown here is derived from an EMBL/GenBank/DDBJ whole genome shotgun (WGS) entry which is preliminary data.</text>
</comment>
<dbReference type="InterPro" id="IPR000961">
    <property type="entry name" value="AGC-kinase_C"/>
</dbReference>
<dbReference type="GO" id="GO:0004674">
    <property type="term" value="F:protein serine/threonine kinase activity"/>
    <property type="evidence" value="ECO:0007669"/>
    <property type="project" value="UniProtKB-KW"/>
</dbReference>
<dbReference type="SMART" id="SM00220">
    <property type="entry name" value="S_TKc"/>
    <property type="match status" value="1"/>
</dbReference>
<evidence type="ECO:0000313" key="11">
    <source>
        <dbReference type="Proteomes" id="UP001149090"/>
    </source>
</evidence>
<keyword evidence="4 10" id="KW-0418">Kinase</keyword>
<dbReference type="Gene3D" id="3.30.200.20">
    <property type="entry name" value="Phosphorylase Kinase, domain 1"/>
    <property type="match status" value="1"/>
</dbReference>
<dbReference type="PROSITE" id="PS50011">
    <property type="entry name" value="PROTEIN_KINASE_DOM"/>
    <property type="match status" value="1"/>
</dbReference>
<reference evidence="10" key="1">
    <citation type="submission" date="2022-10" db="EMBL/GenBank/DDBJ databases">
        <title>Novel sulphate-reducing endosymbionts in the free-living metamonad Anaeramoeba.</title>
        <authorList>
            <person name="Jerlstrom-Hultqvist J."/>
            <person name="Cepicka I."/>
            <person name="Gallot-Lavallee L."/>
            <person name="Salas-Leiva D."/>
            <person name="Curtis B.A."/>
            <person name="Zahonova K."/>
            <person name="Pipaliya S."/>
            <person name="Dacks J."/>
            <person name="Roger A.J."/>
        </authorList>
    </citation>
    <scope>NUCLEOTIDE SEQUENCE</scope>
    <source>
        <strain evidence="10">BMAN</strain>
    </source>
</reference>
<keyword evidence="2" id="KW-0808">Transferase</keyword>
<evidence type="ECO:0000256" key="1">
    <source>
        <dbReference type="ARBA" id="ARBA00022527"/>
    </source>
</evidence>
<name>A0A9Q0L7F0_ANAIG</name>
<dbReference type="OMA" id="CETNETQ"/>
<dbReference type="EMBL" id="JAPDFW010000125">
    <property type="protein sequence ID" value="KAJ5067742.1"/>
    <property type="molecule type" value="Genomic_DNA"/>
</dbReference>
<feature type="binding site" evidence="6">
    <location>
        <position position="54"/>
    </location>
    <ligand>
        <name>ATP</name>
        <dbReference type="ChEBI" id="CHEBI:30616"/>
    </ligand>
</feature>
<dbReference type="PROSITE" id="PS51285">
    <property type="entry name" value="AGC_KINASE_CTER"/>
    <property type="match status" value="1"/>
</dbReference>
<dbReference type="InterPro" id="IPR017441">
    <property type="entry name" value="Protein_kinase_ATP_BS"/>
</dbReference>
<keyword evidence="11" id="KW-1185">Reference proteome</keyword>
<evidence type="ECO:0000256" key="5">
    <source>
        <dbReference type="ARBA" id="ARBA00022840"/>
    </source>
</evidence>